<organism evidence="3 4">
    <name type="scientific">Araneus ventricosus</name>
    <name type="common">Orbweaver spider</name>
    <name type="synonym">Epeira ventricosa</name>
    <dbReference type="NCBI Taxonomy" id="182803"/>
    <lineage>
        <taxon>Eukaryota</taxon>
        <taxon>Metazoa</taxon>
        <taxon>Ecdysozoa</taxon>
        <taxon>Arthropoda</taxon>
        <taxon>Chelicerata</taxon>
        <taxon>Arachnida</taxon>
        <taxon>Araneae</taxon>
        <taxon>Araneomorphae</taxon>
        <taxon>Entelegynae</taxon>
        <taxon>Araneoidea</taxon>
        <taxon>Araneidae</taxon>
        <taxon>Araneus</taxon>
    </lineage>
</organism>
<dbReference type="InterPro" id="IPR012337">
    <property type="entry name" value="RNaseH-like_sf"/>
</dbReference>
<dbReference type="CDD" id="cd00024">
    <property type="entry name" value="CD_CSD"/>
    <property type="match status" value="1"/>
</dbReference>
<protein>
    <submittedName>
        <fullName evidence="3">Uncharacterized transposon-derived protein F54H12.3</fullName>
    </submittedName>
</protein>
<dbReference type="GO" id="GO:0005694">
    <property type="term" value="C:chromosome"/>
    <property type="evidence" value="ECO:0007669"/>
    <property type="project" value="UniProtKB-ARBA"/>
</dbReference>
<feature type="domain" description="Chromo" evidence="1">
    <location>
        <begin position="308"/>
        <end position="346"/>
    </location>
</feature>
<dbReference type="EMBL" id="BGPR01014944">
    <property type="protein sequence ID" value="GBN67375.1"/>
    <property type="molecule type" value="Genomic_DNA"/>
</dbReference>
<dbReference type="Pfam" id="PF00665">
    <property type="entry name" value="rve"/>
    <property type="match status" value="1"/>
</dbReference>
<evidence type="ECO:0000313" key="4">
    <source>
        <dbReference type="Proteomes" id="UP000499080"/>
    </source>
</evidence>
<dbReference type="AlphaFoldDB" id="A0A4Y2QW60"/>
<dbReference type="Gene3D" id="3.30.420.10">
    <property type="entry name" value="Ribonuclease H-like superfamily/Ribonuclease H"/>
    <property type="match status" value="1"/>
</dbReference>
<dbReference type="GO" id="GO:0003676">
    <property type="term" value="F:nucleic acid binding"/>
    <property type="evidence" value="ECO:0007669"/>
    <property type="project" value="InterPro"/>
</dbReference>
<dbReference type="Pfam" id="PF00385">
    <property type="entry name" value="Chromo"/>
    <property type="match status" value="1"/>
</dbReference>
<feature type="domain" description="Integrase catalytic" evidence="2">
    <location>
        <begin position="60"/>
        <end position="219"/>
    </location>
</feature>
<dbReference type="InterPro" id="IPR023780">
    <property type="entry name" value="Chromo_domain"/>
</dbReference>
<dbReference type="SUPFAM" id="SSF54160">
    <property type="entry name" value="Chromo domain-like"/>
    <property type="match status" value="1"/>
</dbReference>
<dbReference type="InterPro" id="IPR001584">
    <property type="entry name" value="Integrase_cat-core"/>
</dbReference>
<accession>A0A4Y2QW60</accession>
<evidence type="ECO:0000259" key="1">
    <source>
        <dbReference type="PROSITE" id="PS50013"/>
    </source>
</evidence>
<dbReference type="PROSITE" id="PS50013">
    <property type="entry name" value="CHROMO_2"/>
    <property type="match status" value="1"/>
</dbReference>
<dbReference type="Proteomes" id="UP000499080">
    <property type="component" value="Unassembled WGS sequence"/>
</dbReference>
<reference evidence="3 4" key="1">
    <citation type="journal article" date="2019" name="Sci. Rep.">
        <title>Orb-weaving spider Araneus ventricosus genome elucidates the spidroin gene catalogue.</title>
        <authorList>
            <person name="Kono N."/>
            <person name="Nakamura H."/>
            <person name="Ohtoshi R."/>
            <person name="Moran D.A.P."/>
            <person name="Shinohara A."/>
            <person name="Yoshida Y."/>
            <person name="Fujiwara M."/>
            <person name="Mori M."/>
            <person name="Tomita M."/>
            <person name="Arakawa K."/>
        </authorList>
    </citation>
    <scope>NUCLEOTIDE SEQUENCE [LARGE SCALE GENOMIC DNA]</scope>
</reference>
<sequence>MSLEAAYENPEHPGSYGGVEALFRATNGAFTRGEIKNWLAKKESYTLHKTVRRKFKKNRVLVSQMNQQFQADLVDMQSLSEYNEGYNYLLTCICILSKYAWSIPIKNKNAKEILSAFKIIFAERKPIKLQTDKGKEFLNKLFQNYLKKMKIKFFVTNNNTKASIIERFNRTLKTKMWKYFTENNTKKYIDIIDKLMLSYNNTWHRSIQMTPTSVTFENQSQAWKNLYTEKKTKLTKPKFKVGDTVRISKEKLLFEKGYEQNWTLEIFTIDQVLLRNPVVYKLKDLSSELIQGSFYEQELQKVTDSGYYPVEKILRTRKREGKLEYLVKFQGYPEKFNSWVHDMKLL</sequence>
<name>A0A4Y2QW60_ARAVE</name>
<dbReference type="OrthoDB" id="6410983at2759"/>
<comment type="caution">
    <text evidence="3">The sequence shown here is derived from an EMBL/GenBank/DDBJ whole genome shotgun (WGS) entry which is preliminary data.</text>
</comment>
<dbReference type="InterPro" id="IPR036397">
    <property type="entry name" value="RNaseH_sf"/>
</dbReference>
<dbReference type="GO" id="GO:0015074">
    <property type="term" value="P:DNA integration"/>
    <property type="evidence" value="ECO:0007669"/>
    <property type="project" value="InterPro"/>
</dbReference>
<gene>
    <name evidence="3" type="primary">F54H12.3_62</name>
    <name evidence="3" type="ORF">AVEN_149568_1</name>
</gene>
<proteinExistence type="predicted"/>
<dbReference type="InterPro" id="IPR016197">
    <property type="entry name" value="Chromo-like_dom_sf"/>
</dbReference>
<dbReference type="PROSITE" id="PS50994">
    <property type="entry name" value="INTEGRASE"/>
    <property type="match status" value="1"/>
</dbReference>
<dbReference type="PANTHER" id="PTHR46585">
    <property type="entry name" value="INTEGRASE CORE DOMAIN CONTAINING PROTEIN"/>
    <property type="match status" value="1"/>
</dbReference>
<keyword evidence="4" id="KW-1185">Reference proteome</keyword>
<dbReference type="PANTHER" id="PTHR46585:SF1">
    <property type="entry name" value="CHROMO DOMAIN-CONTAINING PROTEIN"/>
    <property type="match status" value="1"/>
</dbReference>
<dbReference type="Gene3D" id="2.40.50.40">
    <property type="match status" value="1"/>
</dbReference>
<dbReference type="InterPro" id="IPR000953">
    <property type="entry name" value="Chromo/chromo_shadow_dom"/>
</dbReference>
<dbReference type="SUPFAM" id="SSF53098">
    <property type="entry name" value="Ribonuclease H-like"/>
    <property type="match status" value="1"/>
</dbReference>
<evidence type="ECO:0000313" key="3">
    <source>
        <dbReference type="EMBL" id="GBN67375.1"/>
    </source>
</evidence>
<evidence type="ECO:0000259" key="2">
    <source>
        <dbReference type="PROSITE" id="PS50994"/>
    </source>
</evidence>